<protein>
    <recommendedName>
        <fullName evidence="1">SET domain-containing protein</fullName>
    </recommendedName>
</protein>
<feature type="non-terminal residue" evidence="2">
    <location>
        <position position="1"/>
    </location>
</feature>
<evidence type="ECO:0000259" key="1">
    <source>
        <dbReference type="PROSITE" id="PS50280"/>
    </source>
</evidence>
<feature type="domain" description="SET" evidence="1">
    <location>
        <begin position="1"/>
        <end position="64"/>
    </location>
</feature>
<dbReference type="EMBL" id="JAMKFB020000019">
    <property type="protein sequence ID" value="KAL0166452.1"/>
    <property type="molecule type" value="Genomic_DNA"/>
</dbReference>
<dbReference type="Proteomes" id="UP001529510">
    <property type="component" value="Unassembled WGS sequence"/>
</dbReference>
<feature type="non-terminal residue" evidence="2">
    <location>
        <position position="83"/>
    </location>
</feature>
<accession>A0ABD0NYC3</accession>
<name>A0ABD0NYC3_CIRMR</name>
<evidence type="ECO:0000313" key="2">
    <source>
        <dbReference type="EMBL" id="KAL0166452.1"/>
    </source>
</evidence>
<dbReference type="SUPFAM" id="SSF82199">
    <property type="entry name" value="SET domain"/>
    <property type="match status" value="1"/>
</dbReference>
<dbReference type="Pfam" id="PF21549">
    <property type="entry name" value="PRDM2_PR"/>
    <property type="match status" value="1"/>
</dbReference>
<evidence type="ECO:0000313" key="3">
    <source>
        <dbReference type="Proteomes" id="UP001529510"/>
    </source>
</evidence>
<sequence>IYSGGHLHHFIDGYDVHRSNWMRYVNPARSLAEQNLVACQNGQEIFFYTIRPVEPKQELLVWYSPEFSQRLCGQQEQPDSLKP</sequence>
<dbReference type="PROSITE" id="PS50280">
    <property type="entry name" value="SET"/>
    <property type="match status" value="1"/>
</dbReference>
<dbReference type="InterPro" id="IPR046341">
    <property type="entry name" value="SET_dom_sf"/>
</dbReference>
<dbReference type="InterPro" id="IPR001214">
    <property type="entry name" value="SET_dom"/>
</dbReference>
<reference evidence="2 3" key="1">
    <citation type="submission" date="2024-05" db="EMBL/GenBank/DDBJ databases">
        <title>Genome sequencing and assembly of Indian major carp, Cirrhinus mrigala (Hamilton, 1822).</title>
        <authorList>
            <person name="Mohindra V."/>
            <person name="Chowdhury L.M."/>
            <person name="Lal K."/>
            <person name="Jena J.K."/>
        </authorList>
    </citation>
    <scope>NUCLEOTIDE SEQUENCE [LARGE SCALE GENOMIC DNA]</scope>
    <source>
        <strain evidence="2">CM1030</strain>
        <tissue evidence="2">Blood</tissue>
    </source>
</reference>
<dbReference type="Gene3D" id="2.170.270.10">
    <property type="entry name" value="SET domain"/>
    <property type="match status" value="1"/>
</dbReference>
<gene>
    <name evidence="2" type="ORF">M9458_038296</name>
</gene>
<organism evidence="2 3">
    <name type="scientific">Cirrhinus mrigala</name>
    <name type="common">Mrigala</name>
    <dbReference type="NCBI Taxonomy" id="683832"/>
    <lineage>
        <taxon>Eukaryota</taxon>
        <taxon>Metazoa</taxon>
        <taxon>Chordata</taxon>
        <taxon>Craniata</taxon>
        <taxon>Vertebrata</taxon>
        <taxon>Euteleostomi</taxon>
        <taxon>Actinopterygii</taxon>
        <taxon>Neopterygii</taxon>
        <taxon>Teleostei</taxon>
        <taxon>Ostariophysi</taxon>
        <taxon>Cypriniformes</taxon>
        <taxon>Cyprinidae</taxon>
        <taxon>Labeoninae</taxon>
        <taxon>Labeonini</taxon>
        <taxon>Cirrhinus</taxon>
    </lineage>
</organism>
<dbReference type="AlphaFoldDB" id="A0ABD0NYC3"/>
<proteinExistence type="predicted"/>
<keyword evidence="3" id="KW-1185">Reference proteome</keyword>
<comment type="caution">
    <text evidence="2">The sequence shown here is derived from an EMBL/GenBank/DDBJ whole genome shotgun (WGS) entry which is preliminary data.</text>
</comment>